<feature type="transmembrane region" description="Helical" evidence="9">
    <location>
        <begin position="119"/>
        <end position="141"/>
    </location>
</feature>
<comment type="subcellular location">
    <subcellularLocation>
        <location evidence="1 9">Cell inner membrane</location>
        <topology evidence="1 9">Multi-pass membrane protein</topology>
    </subcellularLocation>
</comment>
<dbReference type="PRINTS" id="PR00164">
    <property type="entry name" value="ABC2TRNSPORT"/>
</dbReference>
<accession>A0A3D9FEM1</accession>
<evidence type="ECO:0000256" key="3">
    <source>
        <dbReference type="ARBA" id="ARBA00022448"/>
    </source>
</evidence>
<protein>
    <recommendedName>
        <fullName evidence="9">Transport permease protein</fullName>
    </recommendedName>
</protein>
<keyword evidence="12" id="KW-1185">Reference proteome</keyword>
<keyword evidence="4 9" id="KW-1003">Cell membrane</keyword>
<keyword evidence="5" id="KW-0997">Cell inner membrane</keyword>
<feature type="transmembrane region" description="Helical" evidence="9">
    <location>
        <begin position="39"/>
        <end position="62"/>
    </location>
</feature>
<keyword evidence="6 9" id="KW-0812">Transmembrane</keyword>
<dbReference type="AlphaFoldDB" id="A0A3D9FEM1"/>
<feature type="transmembrane region" description="Helical" evidence="9">
    <location>
        <begin position="153"/>
        <end position="172"/>
    </location>
</feature>
<dbReference type="GO" id="GO:0015920">
    <property type="term" value="P:lipopolysaccharide transport"/>
    <property type="evidence" value="ECO:0007669"/>
    <property type="project" value="TreeGrafter"/>
</dbReference>
<sequence length="273" mass="30249">MPFSKDWFAELRQCLVVMGRVIFAVIMRESRTRYGSSNIGYAWAIIDPLMLLAVFIGIFAVLGRSSPVGSPVSVFFVTGIVPLLFWRGAVGQGATAVSASLGLLTYPQVMPADIIVARILLEAATTVFVIFIFIVGLQLVADVSPSWFLGDPVQLLLAMLALFYFTFGTMFLSSSLARIIPVWINIWGYMSRPLFLLSGIFFTLEQMPESVRYYLLFNPVAHLVEWIRSAAIPTFESDVYSITYPMAFGTVSLIIGLVVDRILLMTGDEEIVS</sequence>
<organism evidence="11 12">
    <name type="scientific">Parasphingopyxis lamellibrachiae</name>
    <dbReference type="NCBI Taxonomy" id="680125"/>
    <lineage>
        <taxon>Bacteria</taxon>
        <taxon>Pseudomonadati</taxon>
        <taxon>Pseudomonadota</taxon>
        <taxon>Alphaproteobacteria</taxon>
        <taxon>Sphingomonadales</taxon>
        <taxon>Sphingomonadaceae</taxon>
        <taxon>Parasphingopyxis</taxon>
    </lineage>
</organism>
<dbReference type="Pfam" id="PF01061">
    <property type="entry name" value="ABC2_membrane"/>
    <property type="match status" value="1"/>
</dbReference>
<feature type="domain" description="ABC transmembrane type-2" evidence="10">
    <location>
        <begin position="39"/>
        <end position="263"/>
    </location>
</feature>
<evidence type="ECO:0000256" key="1">
    <source>
        <dbReference type="ARBA" id="ARBA00004429"/>
    </source>
</evidence>
<evidence type="ECO:0000256" key="6">
    <source>
        <dbReference type="ARBA" id="ARBA00022692"/>
    </source>
</evidence>
<dbReference type="GO" id="GO:0140359">
    <property type="term" value="F:ABC-type transporter activity"/>
    <property type="evidence" value="ECO:0007669"/>
    <property type="project" value="InterPro"/>
</dbReference>
<dbReference type="InterPro" id="IPR000412">
    <property type="entry name" value="ABC_2_transport"/>
</dbReference>
<dbReference type="PANTHER" id="PTHR30413">
    <property type="entry name" value="INNER MEMBRANE TRANSPORT PERMEASE"/>
    <property type="match status" value="1"/>
</dbReference>
<keyword evidence="8 9" id="KW-0472">Membrane</keyword>
<evidence type="ECO:0000256" key="2">
    <source>
        <dbReference type="ARBA" id="ARBA00007783"/>
    </source>
</evidence>
<proteinExistence type="inferred from homology"/>
<keyword evidence="3 9" id="KW-0813">Transport</keyword>
<gene>
    <name evidence="11" type="ORF">DFR46_1037</name>
</gene>
<feature type="transmembrane region" description="Helical" evidence="9">
    <location>
        <begin position="242"/>
        <end position="264"/>
    </location>
</feature>
<dbReference type="InterPro" id="IPR013525">
    <property type="entry name" value="ABC2_TM"/>
</dbReference>
<comment type="caution">
    <text evidence="9">Lacks conserved residue(s) required for the propagation of feature annotation.</text>
</comment>
<reference evidence="11 12" key="1">
    <citation type="submission" date="2018-07" db="EMBL/GenBank/DDBJ databases">
        <title>Genomic Encyclopedia of Type Strains, Phase IV (KMG-IV): sequencing the most valuable type-strain genomes for metagenomic binning, comparative biology and taxonomic classification.</title>
        <authorList>
            <person name="Goeker M."/>
        </authorList>
    </citation>
    <scope>NUCLEOTIDE SEQUENCE [LARGE SCALE GENOMIC DNA]</scope>
    <source>
        <strain evidence="11 12">DSM 26725</strain>
    </source>
</reference>
<dbReference type="PROSITE" id="PS51012">
    <property type="entry name" value="ABC_TM2"/>
    <property type="match status" value="1"/>
</dbReference>
<dbReference type="GO" id="GO:0043190">
    <property type="term" value="C:ATP-binding cassette (ABC) transporter complex"/>
    <property type="evidence" value="ECO:0007669"/>
    <property type="project" value="InterPro"/>
</dbReference>
<evidence type="ECO:0000256" key="4">
    <source>
        <dbReference type="ARBA" id="ARBA00022475"/>
    </source>
</evidence>
<dbReference type="PANTHER" id="PTHR30413:SF8">
    <property type="entry name" value="TRANSPORT PERMEASE PROTEIN"/>
    <property type="match status" value="1"/>
</dbReference>
<dbReference type="EMBL" id="QRDP01000004">
    <property type="protein sequence ID" value="RED16027.1"/>
    <property type="molecule type" value="Genomic_DNA"/>
</dbReference>
<name>A0A3D9FEM1_9SPHN</name>
<comment type="caution">
    <text evidence="11">The sequence shown here is derived from an EMBL/GenBank/DDBJ whole genome shotgun (WGS) entry which is preliminary data.</text>
</comment>
<feature type="transmembrane region" description="Helical" evidence="9">
    <location>
        <begin position="184"/>
        <end position="204"/>
    </location>
</feature>
<dbReference type="InterPro" id="IPR047817">
    <property type="entry name" value="ABC2_TM_bact-type"/>
</dbReference>
<evidence type="ECO:0000259" key="10">
    <source>
        <dbReference type="PROSITE" id="PS51012"/>
    </source>
</evidence>
<dbReference type="Proteomes" id="UP000256310">
    <property type="component" value="Unassembled WGS sequence"/>
</dbReference>
<keyword evidence="7 9" id="KW-1133">Transmembrane helix</keyword>
<evidence type="ECO:0000313" key="12">
    <source>
        <dbReference type="Proteomes" id="UP000256310"/>
    </source>
</evidence>
<comment type="similarity">
    <text evidence="2 9">Belongs to the ABC-2 integral membrane protein family.</text>
</comment>
<evidence type="ECO:0000256" key="5">
    <source>
        <dbReference type="ARBA" id="ARBA00022519"/>
    </source>
</evidence>
<evidence type="ECO:0000256" key="9">
    <source>
        <dbReference type="RuleBase" id="RU361157"/>
    </source>
</evidence>
<evidence type="ECO:0000256" key="7">
    <source>
        <dbReference type="ARBA" id="ARBA00022989"/>
    </source>
</evidence>
<evidence type="ECO:0000313" key="11">
    <source>
        <dbReference type="EMBL" id="RED16027.1"/>
    </source>
</evidence>
<evidence type="ECO:0000256" key="8">
    <source>
        <dbReference type="ARBA" id="ARBA00023136"/>
    </source>
</evidence>